<feature type="compositionally biased region" description="Polar residues" evidence="1">
    <location>
        <begin position="14"/>
        <end position="29"/>
    </location>
</feature>
<feature type="domain" description="HNH nuclease" evidence="2">
    <location>
        <begin position="334"/>
        <end position="396"/>
    </location>
</feature>
<protein>
    <recommendedName>
        <fullName evidence="2">HNH nuclease domain-containing protein</fullName>
    </recommendedName>
</protein>
<proteinExistence type="predicted"/>
<feature type="compositionally biased region" description="Basic residues" evidence="1">
    <location>
        <begin position="558"/>
        <end position="569"/>
    </location>
</feature>
<evidence type="ECO:0000259" key="2">
    <source>
        <dbReference type="Pfam" id="PF13391"/>
    </source>
</evidence>
<organism evidence="3 4">
    <name type="scientific">Laccaria amethystina LaAM-08-1</name>
    <dbReference type="NCBI Taxonomy" id="1095629"/>
    <lineage>
        <taxon>Eukaryota</taxon>
        <taxon>Fungi</taxon>
        <taxon>Dikarya</taxon>
        <taxon>Basidiomycota</taxon>
        <taxon>Agaricomycotina</taxon>
        <taxon>Agaricomycetes</taxon>
        <taxon>Agaricomycetidae</taxon>
        <taxon>Agaricales</taxon>
        <taxon>Agaricineae</taxon>
        <taxon>Hydnangiaceae</taxon>
        <taxon>Laccaria</taxon>
    </lineage>
</organism>
<dbReference type="AlphaFoldDB" id="A0A0C9WXN7"/>
<dbReference type="Proteomes" id="UP000054477">
    <property type="component" value="Unassembled WGS sequence"/>
</dbReference>
<dbReference type="HOGENOM" id="CLU_439446_0_0_1"/>
<feature type="region of interest" description="Disordered" evidence="1">
    <location>
        <begin position="539"/>
        <end position="595"/>
    </location>
</feature>
<evidence type="ECO:0000313" key="4">
    <source>
        <dbReference type="Proteomes" id="UP000054477"/>
    </source>
</evidence>
<reference evidence="4" key="2">
    <citation type="submission" date="2015-01" db="EMBL/GenBank/DDBJ databases">
        <title>Evolutionary Origins and Diversification of the Mycorrhizal Mutualists.</title>
        <authorList>
            <consortium name="DOE Joint Genome Institute"/>
            <consortium name="Mycorrhizal Genomics Consortium"/>
            <person name="Kohler A."/>
            <person name="Kuo A."/>
            <person name="Nagy L.G."/>
            <person name="Floudas D."/>
            <person name="Copeland A."/>
            <person name="Barry K.W."/>
            <person name="Cichocki N."/>
            <person name="Veneault-Fourrey C."/>
            <person name="LaButti K."/>
            <person name="Lindquist E.A."/>
            <person name="Lipzen A."/>
            <person name="Lundell T."/>
            <person name="Morin E."/>
            <person name="Murat C."/>
            <person name="Riley R."/>
            <person name="Ohm R."/>
            <person name="Sun H."/>
            <person name="Tunlid A."/>
            <person name="Henrissat B."/>
            <person name="Grigoriev I.V."/>
            <person name="Hibbett D.S."/>
            <person name="Martin F."/>
        </authorList>
    </citation>
    <scope>NUCLEOTIDE SEQUENCE [LARGE SCALE GENOMIC DNA]</scope>
    <source>
        <strain evidence="4">LaAM-08-1</strain>
    </source>
</reference>
<reference evidence="3 4" key="1">
    <citation type="submission" date="2014-04" db="EMBL/GenBank/DDBJ databases">
        <authorList>
            <consortium name="DOE Joint Genome Institute"/>
            <person name="Kuo A."/>
            <person name="Kohler A."/>
            <person name="Nagy L.G."/>
            <person name="Floudas D."/>
            <person name="Copeland A."/>
            <person name="Barry K.W."/>
            <person name="Cichocki N."/>
            <person name="Veneault-Fourrey C."/>
            <person name="LaButti K."/>
            <person name="Lindquist E.A."/>
            <person name="Lipzen A."/>
            <person name="Lundell T."/>
            <person name="Morin E."/>
            <person name="Murat C."/>
            <person name="Sun H."/>
            <person name="Tunlid A."/>
            <person name="Henrissat B."/>
            <person name="Grigoriev I.V."/>
            <person name="Hibbett D.S."/>
            <person name="Martin F."/>
            <person name="Nordberg H.P."/>
            <person name="Cantor M.N."/>
            <person name="Hua S.X."/>
        </authorList>
    </citation>
    <scope>NUCLEOTIDE SEQUENCE [LARGE SCALE GENOMIC DNA]</scope>
    <source>
        <strain evidence="3 4">LaAM-08-1</strain>
    </source>
</reference>
<dbReference type="OrthoDB" id="3133596at2759"/>
<feature type="compositionally biased region" description="Acidic residues" evidence="1">
    <location>
        <begin position="1"/>
        <end position="10"/>
    </location>
</feature>
<evidence type="ECO:0000256" key="1">
    <source>
        <dbReference type="SAM" id="MobiDB-lite"/>
    </source>
</evidence>
<feature type="region of interest" description="Disordered" evidence="1">
    <location>
        <begin position="287"/>
        <end position="320"/>
    </location>
</feature>
<gene>
    <name evidence="3" type="ORF">K443DRAFT_124071</name>
</gene>
<sequence>MSGEAYDEADFQPSPETASAADTTPSNRNYADHVPDDALKRVNEAPGNITRLRRLIDNIECRHVVDYAHVLSRADGKKNELMFNLERSWGIQPGTLNSNSHRNIFRLSAKFHRLFDEGKWLLLPEMKILDEYNQHYKSQGLPIDFPAVMHDSYKYTLVAHPDMKQVAIHRRTEVMINSPSAFKTFVYPYEDFPTIISHVHPRFVIFNSGQKLDKLLKIKAFLKGNADVDKRLKDVAKIYDNWIKPDGTPLKSKSTFAPRRVQPDRGKTSISSYAELPEPPLLIPVPRNVCTPPRSVTSDTAGEVTHDTPEKREQRQTPDKAKEKVVAAAGAEVCLIDNTNNVLEYAHLLPRKSDFATLTNLEYSWNMKFGTLNVNTHQNIFLLTKNLHRLFDANSWFLLPEESIVDQYYATRDDPKNFPVMAPPPYKYTLVVNSKMGAIPIHRQKSCKGKVKETGTTDVDVVPANAFEKHIFPFPGFPTITSHVHPHFVLFNAGSKVADAAPAIDYIDSNAPGLESIVEKIDEIYTTWMTRRAPKEFDAAGLPYTPANDDYPDDRTTSRRAPRSVKRTRGTTQLPGDGSPQPSKKPKSGGGQDCAWLDDATLAELDHDQSPKKAWAKKVAWIQAWVGRVPVDAMDVDEVPRDIDHDLAGKLAGQAPDYVASISISELSS</sequence>
<keyword evidence="4" id="KW-1185">Reference proteome</keyword>
<evidence type="ECO:0000313" key="3">
    <source>
        <dbReference type="EMBL" id="KIJ97490.1"/>
    </source>
</evidence>
<dbReference type="STRING" id="1095629.A0A0C9WXN7"/>
<dbReference type="EMBL" id="KN838692">
    <property type="protein sequence ID" value="KIJ97490.1"/>
    <property type="molecule type" value="Genomic_DNA"/>
</dbReference>
<feature type="compositionally biased region" description="Basic and acidic residues" evidence="1">
    <location>
        <begin position="304"/>
        <end position="320"/>
    </location>
</feature>
<accession>A0A0C9WXN7</accession>
<dbReference type="Pfam" id="PF13391">
    <property type="entry name" value="HNH_2"/>
    <property type="match status" value="1"/>
</dbReference>
<name>A0A0C9WXN7_9AGAR</name>
<dbReference type="InterPro" id="IPR003615">
    <property type="entry name" value="HNH_nuc"/>
</dbReference>
<feature type="region of interest" description="Disordered" evidence="1">
    <location>
        <begin position="1"/>
        <end position="33"/>
    </location>
</feature>